<gene>
    <name evidence="1" type="primary">SSB1_1</name>
    <name evidence="1" type="ORF">H2198_002223</name>
</gene>
<keyword evidence="1" id="KW-0346">Stress response</keyword>
<sequence length="485" mass="55656">MESLVLAQKIELFNDQFCESFFDFNATDPQISLASKAALESQQHPLEFLNEIPIYCHEEVPLVLVQDEPPSFQWFLTLPSVADFDRCVLRESFVTYILCMAKPGAKPAVSTGSASRVDGGAVKRFDEYNRAATLPHYVKRFMDDGYEIVHIGLLLLFKISREIRHPIYRVWVLLSEAHYTFRFWTVYRSTDEKTMVRDAEHKYVHLCPWELDKFEYLGLNSHSPLMEKPKGLEMTLEQLQEMAARAKERRHAYMFMYNKKYYAAMKEAVSAAKAGRADLEDPSLRKWLDQHESHRERSRLSQQAVSATVKAFRDGFIDPDTEDEVVQKHLKRHNGFKAKRDKEKVGRELLDARARGELNGTDIDSGIEKTLEAGQKARDSATKHAGKRADGVALCKRLDKGENIVLTAEEVKLVDIGRKEIANRQKQGAKAAKKNAQAREVLQDFESGRLKKPNAEQQELINRARKRKEVVKQSNEKQAAKKRLT</sequence>
<dbReference type="EMBL" id="JAPDRQ010000026">
    <property type="protein sequence ID" value="KAJ9661064.1"/>
    <property type="molecule type" value="Genomic_DNA"/>
</dbReference>
<keyword evidence="2" id="KW-1185">Reference proteome</keyword>
<reference evidence="1" key="1">
    <citation type="submission" date="2022-10" db="EMBL/GenBank/DDBJ databases">
        <title>Culturing micro-colonial fungi from biological soil crusts in the Mojave desert and describing Neophaeococcomyces mojavensis, and introducing the new genera and species Taxawa tesnikishii.</title>
        <authorList>
            <person name="Kurbessoian T."/>
            <person name="Stajich J.E."/>
        </authorList>
    </citation>
    <scope>NUCLEOTIDE SEQUENCE</scope>
    <source>
        <strain evidence="1">JES_112</strain>
    </source>
</reference>
<evidence type="ECO:0000313" key="1">
    <source>
        <dbReference type="EMBL" id="KAJ9661064.1"/>
    </source>
</evidence>
<name>A0ACC3AEX8_9EURO</name>
<organism evidence="1 2">
    <name type="scientific">Neophaeococcomyces mojaviensis</name>
    <dbReference type="NCBI Taxonomy" id="3383035"/>
    <lineage>
        <taxon>Eukaryota</taxon>
        <taxon>Fungi</taxon>
        <taxon>Dikarya</taxon>
        <taxon>Ascomycota</taxon>
        <taxon>Pezizomycotina</taxon>
        <taxon>Eurotiomycetes</taxon>
        <taxon>Chaetothyriomycetidae</taxon>
        <taxon>Chaetothyriales</taxon>
        <taxon>Chaetothyriales incertae sedis</taxon>
        <taxon>Neophaeococcomyces</taxon>
    </lineage>
</organism>
<dbReference type="Proteomes" id="UP001172386">
    <property type="component" value="Unassembled WGS sequence"/>
</dbReference>
<accession>A0ACC3AEX8</accession>
<proteinExistence type="predicted"/>
<comment type="caution">
    <text evidence="1">The sequence shown here is derived from an EMBL/GenBank/DDBJ whole genome shotgun (WGS) entry which is preliminary data.</text>
</comment>
<evidence type="ECO:0000313" key="2">
    <source>
        <dbReference type="Proteomes" id="UP001172386"/>
    </source>
</evidence>
<protein>
    <submittedName>
        <fullName evidence="1">Heat shock protein ssb1</fullName>
    </submittedName>
</protein>